<dbReference type="AlphaFoldDB" id="A0A2K0T079"/>
<feature type="compositionally biased region" description="Basic and acidic residues" evidence="1">
    <location>
        <begin position="110"/>
        <end position="121"/>
    </location>
</feature>
<dbReference type="OrthoDB" id="10515678at2759"/>
<sequence length="247" mass="27325">MAWNDNKFYVYATQYGYESHCYTLGLDQSSKYEVTVIAHDIQDDQDDDEDEDDEEDKDDEGIEVEERRRSVSDSEENDESETESSGDSASSMASDDKNSTQISSATPPDDQGKRAAHHDGPMHVTAITPSGGHIQGTRRPDHWSVQLNGSGRYLLVYAARFAGSLGPDYTTSWVRDASNNILGHIISVGFFKGSEIALILPAAEVFEHACNKSNPPKETDQEIVERPECVSKDVEVENDGQAEKESL</sequence>
<gene>
    <name evidence="2" type="ORF">TGAMA5MH_09162</name>
</gene>
<name>A0A2K0T079_9HYPO</name>
<feature type="region of interest" description="Disordered" evidence="1">
    <location>
        <begin position="212"/>
        <end position="247"/>
    </location>
</feature>
<feature type="compositionally biased region" description="Acidic residues" evidence="1">
    <location>
        <begin position="73"/>
        <end position="84"/>
    </location>
</feature>
<feature type="compositionally biased region" description="Acidic residues" evidence="1">
    <location>
        <begin position="43"/>
        <end position="63"/>
    </location>
</feature>
<evidence type="ECO:0000256" key="1">
    <source>
        <dbReference type="SAM" id="MobiDB-lite"/>
    </source>
</evidence>
<feature type="region of interest" description="Disordered" evidence="1">
    <location>
        <begin position="40"/>
        <end position="141"/>
    </location>
</feature>
<proteinExistence type="predicted"/>
<reference evidence="2 3" key="1">
    <citation type="submission" date="2017-02" db="EMBL/GenBank/DDBJ databases">
        <title>Genomes of Trichoderma spp. with biocontrol activity.</title>
        <authorList>
            <person name="Gardiner D."/>
            <person name="Kazan K."/>
            <person name="Vos C."/>
            <person name="Harvey P."/>
        </authorList>
    </citation>
    <scope>NUCLEOTIDE SEQUENCE [LARGE SCALE GENOMIC DNA]</scope>
    <source>
        <strain evidence="2 3">A5MH</strain>
    </source>
</reference>
<protein>
    <submittedName>
        <fullName evidence="2">Uncharacterized protein</fullName>
    </submittedName>
</protein>
<evidence type="ECO:0000313" key="3">
    <source>
        <dbReference type="Proteomes" id="UP000236546"/>
    </source>
</evidence>
<dbReference type="Proteomes" id="UP000236546">
    <property type="component" value="Unassembled WGS sequence"/>
</dbReference>
<accession>A0A2K0T079</accession>
<evidence type="ECO:0000313" key="2">
    <source>
        <dbReference type="EMBL" id="PNP38938.1"/>
    </source>
</evidence>
<comment type="caution">
    <text evidence="2">The sequence shown here is derived from an EMBL/GenBank/DDBJ whole genome shotgun (WGS) entry which is preliminary data.</text>
</comment>
<dbReference type="EMBL" id="MTYH01000098">
    <property type="protein sequence ID" value="PNP38938.1"/>
    <property type="molecule type" value="Genomic_DNA"/>
</dbReference>
<organism evidence="2 3">
    <name type="scientific">Trichoderma gamsii</name>
    <dbReference type="NCBI Taxonomy" id="398673"/>
    <lineage>
        <taxon>Eukaryota</taxon>
        <taxon>Fungi</taxon>
        <taxon>Dikarya</taxon>
        <taxon>Ascomycota</taxon>
        <taxon>Pezizomycotina</taxon>
        <taxon>Sordariomycetes</taxon>
        <taxon>Hypocreomycetidae</taxon>
        <taxon>Hypocreales</taxon>
        <taxon>Hypocreaceae</taxon>
        <taxon>Trichoderma</taxon>
    </lineage>
</organism>